<evidence type="ECO:0000313" key="18">
    <source>
        <dbReference type="Proteomes" id="UP000646478"/>
    </source>
</evidence>
<comment type="similarity">
    <text evidence="2 13">Belongs to the OXA1/ALB3/YidC family. Type 1 subfamily.</text>
</comment>
<dbReference type="InterPro" id="IPR001708">
    <property type="entry name" value="YidC/ALB3/OXA1/COX18"/>
</dbReference>
<dbReference type="InterPro" id="IPR047196">
    <property type="entry name" value="YidC_ALB_C"/>
</dbReference>
<keyword evidence="6 13" id="KW-0812">Transmembrane</keyword>
<keyword evidence="5 13" id="KW-1003">Cell membrane</keyword>
<feature type="transmembrane region" description="Helical" evidence="13">
    <location>
        <begin position="520"/>
        <end position="539"/>
    </location>
</feature>
<dbReference type="PANTHER" id="PTHR12428:SF65">
    <property type="entry name" value="CYTOCHROME C OXIDASE ASSEMBLY PROTEIN COX18, MITOCHONDRIAL"/>
    <property type="match status" value="1"/>
</dbReference>
<evidence type="ECO:0000259" key="16">
    <source>
        <dbReference type="Pfam" id="PF14849"/>
    </source>
</evidence>
<sequence length="616" mass="68812">MENNRNFFITIALSILILTLWQVFYMNPKVEAQKEQARIEAQRQEQAQKQAQTQAPAPGQAQPAPADSHVNIPGAPAQQGIPGQSTDGAANVTREAAIAQSGRVKIDTPSLRGSINLTGARLDDLYLKGYHETVNDSSPNIELLAPSQLKQGYFIELGYTGNAETGAVPGPTTVWKVEGNDTLTPSTPVTLVYTNDKGLTFKRVISVDDNYMFTINDTVTNASGAPVTLQSYGRVIRFEPPAHPSATYVLHEGLIGVIGDDGLQEIKYSKMADEKEIAPPKSAGGWLGITDKYWAAALIPPQNETYQARFSFFPDGRSRYQADFLANPVTIQPGQSTSIENHVFAGAKEVAKINAYEKNLGIRQFELLIDWGWFYFITKPMFYLIDWLYKLSGNFGVAILLVTVILKAVFFPLANKSYASMARMKMMQPKMLEIREKYADDKVKQQQAMMELYKTEKINPLAGCWPVLVQIPVFFALYKVLYVTIEMRHAPFFGWIHDLAAPDPTSLFNLFGLLPFAPPHFLMIGVWPLIMGVTMFLQMRMNPTPPDPTQAAIFTWMPIIFTFMLATFPAGLVIYWAWNNTLSITQQAVIMKRQGAKIELWDNLKGLFSRKPKAAE</sequence>
<feature type="domain" description="Membrane insertase YidC/Oxa/ALB C-terminal" evidence="15">
    <location>
        <begin position="395"/>
        <end position="592"/>
    </location>
</feature>
<keyword evidence="9 13" id="KW-0472">Membrane</keyword>
<dbReference type="AlphaFoldDB" id="A0A916W9R0"/>
<comment type="subunit">
    <text evidence="13">Interacts with the Sec translocase complex via SecD. Specifically interacts with transmembrane segments of nascent integral membrane proteins during membrane integration.</text>
</comment>
<organism evidence="17 18">
    <name type="scientific">Brucella endophytica</name>
    <dbReference type="NCBI Taxonomy" id="1963359"/>
    <lineage>
        <taxon>Bacteria</taxon>
        <taxon>Pseudomonadati</taxon>
        <taxon>Pseudomonadota</taxon>
        <taxon>Alphaproteobacteria</taxon>
        <taxon>Hyphomicrobiales</taxon>
        <taxon>Brucellaceae</taxon>
        <taxon>Brucella/Ochrobactrum group</taxon>
        <taxon>Brucella</taxon>
    </lineage>
</organism>
<keyword evidence="7 13" id="KW-0653">Protein transport</keyword>
<keyword evidence="10 13" id="KW-0143">Chaperone</keyword>
<reference evidence="17" key="1">
    <citation type="journal article" date="2014" name="Int. J. Syst. Evol. Microbiol.">
        <title>Complete genome sequence of Corynebacterium casei LMG S-19264T (=DSM 44701T), isolated from a smear-ripened cheese.</title>
        <authorList>
            <consortium name="US DOE Joint Genome Institute (JGI-PGF)"/>
            <person name="Walter F."/>
            <person name="Albersmeier A."/>
            <person name="Kalinowski J."/>
            <person name="Ruckert C."/>
        </authorList>
    </citation>
    <scope>NUCLEOTIDE SEQUENCE</scope>
    <source>
        <strain evidence="17">CGMCC 1.15082</strain>
    </source>
</reference>
<dbReference type="NCBIfam" id="TIGR03592">
    <property type="entry name" value="yidC_oxa1_cterm"/>
    <property type="match status" value="1"/>
</dbReference>
<evidence type="ECO:0000256" key="8">
    <source>
        <dbReference type="ARBA" id="ARBA00022989"/>
    </source>
</evidence>
<evidence type="ECO:0000256" key="11">
    <source>
        <dbReference type="ARBA" id="ARBA00033245"/>
    </source>
</evidence>
<evidence type="ECO:0000256" key="4">
    <source>
        <dbReference type="ARBA" id="ARBA00022448"/>
    </source>
</evidence>
<feature type="transmembrane region" description="Helical" evidence="13">
    <location>
        <begin position="395"/>
        <end position="414"/>
    </location>
</feature>
<protein>
    <recommendedName>
        <fullName evidence="3 13">Membrane protein insertase YidC</fullName>
    </recommendedName>
    <alternativeName>
        <fullName evidence="12 13">Foldase YidC</fullName>
    </alternativeName>
    <alternativeName>
        <fullName evidence="13">Membrane protein YidC</fullName>
    </alternativeName>
    <alternativeName>
        <fullName evidence="11 13">membrane integrase YidC</fullName>
    </alternativeName>
</protein>
<name>A0A916W9R0_9HYPH</name>
<dbReference type="GO" id="GO:0015031">
    <property type="term" value="P:protein transport"/>
    <property type="evidence" value="ECO:0007669"/>
    <property type="project" value="UniProtKB-KW"/>
</dbReference>
<evidence type="ECO:0000256" key="6">
    <source>
        <dbReference type="ARBA" id="ARBA00022692"/>
    </source>
</evidence>
<dbReference type="GO" id="GO:0032977">
    <property type="term" value="F:membrane insertase activity"/>
    <property type="evidence" value="ECO:0007669"/>
    <property type="project" value="InterPro"/>
</dbReference>
<feature type="transmembrane region" description="Helical" evidence="13">
    <location>
        <begin position="551"/>
        <end position="578"/>
    </location>
</feature>
<dbReference type="Proteomes" id="UP000646478">
    <property type="component" value="Unassembled WGS sequence"/>
</dbReference>
<dbReference type="RefSeq" id="WP_188820858.1">
    <property type="nucleotide sequence ID" value="NZ_BMHH01000001.1"/>
</dbReference>
<dbReference type="EMBL" id="BMHH01000001">
    <property type="protein sequence ID" value="GGA79653.1"/>
    <property type="molecule type" value="Genomic_DNA"/>
</dbReference>
<feature type="transmembrane region" description="Helical" evidence="13">
    <location>
        <begin position="6"/>
        <end position="25"/>
    </location>
</feature>
<dbReference type="PANTHER" id="PTHR12428">
    <property type="entry name" value="OXA1"/>
    <property type="match status" value="1"/>
</dbReference>
<evidence type="ECO:0000256" key="14">
    <source>
        <dbReference type="SAM" id="MobiDB-lite"/>
    </source>
</evidence>
<comment type="caution">
    <text evidence="17">The sequence shown here is derived from an EMBL/GenBank/DDBJ whole genome shotgun (WGS) entry which is preliminary data.</text>
</comment>
<evidence type="ECO:0000256" key="12">
    <source>
        <dbReference type="ARBA" id="ARBA00033342"/>
    </source>
</evidence>
<dbReference type="NCBIfam" id="TIGR03593">
    <property type="entry name" value="yidC_nterm"/>
    <property type="match status" value="1"/>
</dbReference>
<keyword evidence="8 13" id="KW-1133">Transmembrane helix</keyword>
<dbReference type="GO" id="GO:0051205">
    <property type="term" value="P:protein insertion into membrane"/>
    <property type="evidence" value="ECO:0007669"/>
    <property type="project" value="TreeGrafter"/>
</dbReference>
<dbReference type="CDD" id="cd19961">
    <property type="entry name" value="EcYidC-like_peri"/>
    <property type="match status" value="1"/>
</dbReference>
<feature type="domain" description="Membrane insertase YidC N-terminal" evidence="16">
    <location>
        <begin position="103"/>
        <end position="384"/>
    </location>
</feature>
<dbReference type="PRINTS" id="PR01900">
    <property type="entry name" value="YIDCPROTEIN"/>
</dbReference>
<evidence type="ECO:0000256" key="3">
    <source>
        <dbReference type="ARBA" id="ARBA00015325"/>
    </source>
</evidence>
<dbReference type="Gene3D" id="2.70.98.90">
    <property type="match status" value="1"/>
</dbReference>
<evidence type="ECO:0000313" key="17">
    <source>
        <dbReference type="EMBL" id="GGA79653.1"/>
    </source>
</evidence>
<dbReference type="InterPro" id="IPR028053">
    <property type="entry name" value="Membr_insert_YidC_N"/>
</dbReference>
<evidence type="ECO:0000256" key="13">
    <source>
        <dbReference type="HAMAP-Rule" id="MF_01810"/>
    </source>
</evidence>
<gene>
    <name evidence="13 17" type="primary">yidC</name>
    <name evidence="17" type="ORF">GCM10011491_03620</name>
</gene>
<dbReference type="HAMAP" id="MF_01810">
    <property type="entry name" value="YidC_type1"/>
    <property type="match status" value="1"/>
</dbReference>
<keyword evidence="18" id="KW-1185">Reference proteome</keyword>
<evidence type="ECO:0000256" key="2">
    <source>
        <dbReference type="ARBA" id="ARBA00010527"/>
    </source>
</evidence>
<comment type="function">
    <text evidence="13">Required for the insertion and/or proper folding and/or complex formation of integral membrane proteins into the membrane. Involved in integration of membrane proteins that insert both dependently and independently of the Sec translocase complex, as well as at least some lipoproteins. Aids folding of multispanning membrane proteins.</text>
</comment>
<dbReference type="NCBIfam" id="NF002353">
    <property type="entry name" value="PRK01318.1-4"/>
    <property type="match status" value="1"/>
</dbReference>
<feature type="transmembrane region" description="Helical" evidence="13">
    <location>
        <begin position="458"/>
        <end position="478"/>
    </location>
</feature>
<evidence type="ECO:0000256" key="7">
    <source>
        <dbReference type="ARBA" id="ARBA00022927"/>
    </source>
</evidence>
<evidence type="ECO:0000256" key="5">
    <source>
        <dbReference type="ARBA" id="ARBA00022475"/>
    </source>
</evidence>
<dbReference type="InterPro" id="IPR038221">
    <property type="entry name" value="YidC_periplasmic_sf"/>
</dbReference>
<comment type="subcellular location">
    <subcellularLocation>
        <location evidence="1">Cell inner membrane</location>
        <topology evidence="1">Multi-pass membrane protein</topology>
    </subcellularLocation>
    <subcellularLocation>
        <location evidence="13">Cell membrane</location>
        <topology evidence="13">Multi-pass membrane protein</topology>
    </subcellularLocation>
</comment>
<dbReference type="InterPro" id="IPR028055">
    <property type="entry name" value="YidC/Oxa/ALB_C"/>
</dbReference>
<dbReference type="CDD" id="cd20070">
    <property type="entry name" value="5TM_YidC_Alb3"/>
    <property type="match status" value="1"/>
</dbReference>
<feature type="region of interest" description="Disordered" evidence="14">
    <location>
        <begin position="36"/>
        <end position="88"/>
    </location>
</feature>
<feature type="compositionally biased region" description="Low complexity" evidence="14">
    <location>
        <begin position="44"/>
        <end position="66"/>
    </location>
</feature>
<evidence type="ECO:0000256" key="10">
    <source>
        <dbReference type="ARBA" id="ARBA00023186"/>
    </source>
</evidence>
<evidence type="ECO:0000259" key="15">
    <source>
        <dbReference type="Pfam" id="PF02096"/>
    </source>
</evidence>
<dbReference type="InterPro" id="IPR019998">
    <property type="entry name" value="Membr_insert_YidC"/>
</dbReference>
<accession>A0A916W9R0</accession>
<dbReference type="Pfam" id="PF02096">
    <property type="entry name" value="60KD_IMP"/>
    <property type="match status" value="1"/>
</dbReference>
<reference evidence="17" key="2">
    <citation type="submission" date="2020-09" db="EMBL/GenBank/DDBJ databases">
        <authorList>
            <person name="Sun Q."/>
            <person name="Zhou Y."/>
        </authorList>
    </citation>
    <scope>NUCLEOTIDE SEQUENCE</scope>
    <source>
        <strain evidence="17">CGMCC 1.15082</strain>
    </source>
</reference>
<evidence type="ECO:0000256" key="9">
    <source>
        <dbReference type="ARBA" id="ARBA00023136"/>
    </source>
</evidence>
<dbReference type="Pfam" id="PF14849">
    <property type="entry name" value="YidC_periplas"/>
    <property type="match status" value="1"/>
</dbReference>
<proteinExistence type="inferred from homology"/>
<evidence type="ECO:0000256" key="1">
    <source>
        <dbReference type="ARBA" id="ARBA00004429"/>
    </source>
</evidence>
<dbReference type="GO" id="GO:0005886">
    <property type="term" value="C:plasma membrane"/>
    <property type="evidence" value="ECO:0007669"/>
    <property type="project" value="UniProtKB-SubCell"/>
</dbReference>
<keyword evidence="4 13" id="KW-0813">Transport</keyword>
<dbReference type="PRINTS" id="PR00701">
    <property type="entry name" value="60KDINNERMP"/>
</dbReference>